<dbReference type="PANTHER" id="PTHR11566:SF21">
    <property type="entry name" value="DYNAMIN RELATED PROTEIN 1, ISOFORM A"/>
    <property type="match status" value="1"/>
</dbReference>
<dbReference type="InterPro" id="IPR013207">
    <property type="entry name" value="LGFP"/>
</dbReference>
<organism evidence="3 4">
    <name type="scientific">Penicillium cataractarum</name>
    <dbReference type="NCBI Taxonomy" id="2100454"/>
    <lineage>
        <taxon>Eukaryota</taxon>
        <taxon>Fungi</taxon>
        <taxon>Dikarya</taxon>
        <taxon>Ascomycota</taxon>
        <taxon>Pezizomycotina</taxon>
        <taxon>Eurotiomycetes</taxon>
        <taxon>Eurotiomycetidae</taxon>
        <taxon>Eurotiales</taxon>
        <taxon>Aspergillaceae</taxon>
        <taxon>Penicillium</taxon>
    </lineage>
</organism>
<dbReference type="GO" id="GO:0000266">
    <property type="term" value="P:mitochondrial fission"/>
    <property type="evidence" value="ECO:0007669"/>
    <property type="project" value="TreeGrafter"/>
</dbReference>
<dbReference type="InterPro" id="IPR013320">
    <property type="entry name" value="ConA-like_dom_sf"/>
</dbReference>
<dbReference type="EMBL" id="JAPZBS010000010">
    <property type="protein sequence ID" value="KAJ5355080.1"/>
    <property type="molecule type" value="Genomic_DNA"/>
</dbReference>
<dbReference type="GO" id="GO:0008017">
    <property type="term" value="F:microtubule binding"/>
    <property type="evidence" value="ECO:0007669"/>
    <property type="project" value="TreeGrafter"/>
</dbReference>
<dbReference type="PANTHER" id="PTHR11566">
    <property type="entry name" value="DYNAMIN"/>
    <property type="match status" value="1"/>
</dbReference>
<dbReference type="RefSeq" id="XP_056549103.1">
    <property type="nucleotide sequence ID" value="XM_056705205.1"/>
</dbReference>
<dbReference type="Gene3D" id="3.40.50.300">
    <property type="entry name" value="P-loop containing nucleotide triphosphate hydrolases"/>
    <property type="match status" value="1"/>
</dbReference>
<feature type="domain" description="Dynamin stalk" evidence="2">
    <location>
        <begin position="1384"/>
        <end position="1510"/>
    </location>
</feature>
<dbReference type="SUPFAM" id="SSF52540">
    <property type="entry name" value="P-loop containing nucleoside triphosphate hydrolases"/>
    <property type="match status" value="1"/>
</dbReference>
<dbReference type="InterPro" id="IPR027417">
    <property type="entry name" value="P-loop_NTPase"/>
</dbReference>
<dbReference type="GO" id="GO:0016559">
    <property type="term" value="P:peroxisome fission"/>
    <property type="evidence" value="ECO:0007669"/>
    <property type="project" value="TreeGrafter"/>
</dbReference>
<feature type="region of interest" description="Disordered" evidence="1">
    <location>
        <begin position="984"/>
        <end position="1006"/>
    </location>
</feature>
<feature type="region of interest" description="Disordered" evidence="1">
    <location>
        <begin position="1277"/>
        <end position="1296"/>
    </location>
</feature>
<dbReference type="SUPFAM" id="SSF49899">
    <property type="entry name" value="Concanavalin A-like lectins/glucanases"/>
    <property type="match status" value="1"/>
</dbReference>
<evidence type="ECO:0000313" key="4">
    <source>
        <dbReference type="Proteomes" id="UP001147782"/>
    </source>
</evidence>
<sequence>MATPVIDYLLDRPTVANPDGSLSISFPTANIETFGSPLAIQGNTYHGCIDLSSSPRGSSVDISGVTSLNKSRFHVRVVFWTPAIFSGQQNLIDSDRLPFSLSLRATATGLIQLVSSVQSTTVGWQEATTGLADLTPVHSTLFVTPGQWHFADLVYDTDTLGHFLDSIPVGIHGFGNRGDITLAEAGSLAIGGRTGALAFKGQLAAVRVDASIPVELKALLDQKRVTAQWYITTKLENLRPTKNLGEPSGSATYSTSTNCWRQDYDSGTIMFCAETTSAFAIYGAMLNRYNSLPSAIRDEALGFLVSDVVPAEDGRGFKSSFSKGVILQSPRNPEEAFEVTGRIYVNYEITGGPAGTGYPLEPPQTISRGVSQRMEHAMWFWKNSAPTAHFVMGAILQHFLATGSTDAWGFPISDEASIKAKDSDAEIGRASNFEQATIFWSSATGACVVQGDLRTKYREVGGPTSYLGFPISDQRSIPGAAGGLYNAFQGGFICWFGGPDRMAVATPFTFFLDTIDTEENEGPFSGQNDLFINISMREGASHYFFNQREPSEGTFDGGDFVTVHGTYGGVITPTEGAVFTLVVDVWDSDDTSADDELGTWSKTLDITNAWGFAENGGIIDSGAVDQIKNIRISLKPTVDVSGLEEYQKYWGWLLPDGSGGGDFSTNWITRPQFADAFDGVDPDPEYWDLLDGYDTLFYNLAGIGTLGRNGDCYGLALEALYARLSRSPFSLPLNRFTDWPVGEPTIILKHQYQVGAQSIWYFLGHIYDGSTHNPRDVFNSTQECWNQGNYALIHFFQNSDLLSHGLVHTVIPVAWDTTSNPWTITVLDPNYVGKDRQPRKISVWSGLTPGTDMWYEYQFSSTTKFSGGRWAGSRMTYTPMSIISTRPRVPTWDGLLLILSGVIAVFGDSLQSAAVTTADGSDLDATGDAATAILQAGGSVEGYFNPVPTLSAPGSATTSPPASMLVSYGKPSSQLPARLLTQGQQLPGNADTPPPSPFHPLSDTEKDLPDPTFVHTVTGTASKNPPTYLLKSGLTSLSLFSEQPLEAGESLTVSGHTFSTSSNAYTIKLPRPRVVSLAVTAALGLPMVAGSAAARSKRNEGTTVQLDLKTLKPGAVRIVARPGAGMVDVFPSNDALIAGAGVKVTVRGAERREQAFQLHANGAQTAGGVRIKICRRLVGERVTVGYLMPAQQRNQRQSARAAQRAQQFDKYYSTTASLPTDINEPPPTYFPPEELSIATEVEQLLPPLSPDLGPWEPSTLEVPPMDAELPLENMADVSNEPATDTSPESARNETTQASPILETTESSIQATEPFVDSAPDQSESLAANTADNIHDLARVLTDFANHIVLRLARVADPSGLRTLGIISKPDVLVPGSETEASFVSLAKKQVVEFRLGWHVLKNMDSEKGQWSLIDRNIRECEFFSQGIWEGLPRSLVGVYSLRTRLSSLLLGQIASELPSLIDEINEKINVCRLQLQKLGDPRATVDEQRTYLLHISQAFQSLVKAGVDGTYNEPFFQRWENDRWVPKAYPSIHSKSERALH</sequence>
<name>A0A9W9R8S3_9EURO</name>
<gene>
    <name evidence="3" type="ORF">N7496_012292</name>
</gene>
<proteinExistence type="predicted"/>
<dbReference type="Proteomes" id="UP001147782">
    <property type="component" value="Unassembled WGS sequence"/>
</dbReference>
<evidence type="ECO:0000313" key="3">
    <source>
        <dbReference type="EMBL" id="KAJ5355080.1"/>
    </source>
</evidence>
<dbReference type="GO" id="GO:0048312">
    <property type="term" value="P:intracellular distribution of mitochondria"/>
    <property type="evidence" value="ECO:0007669"/>
    <property type="project" value="TreeGrafter"/>
</dbReference>
<dbReference type="GO" id="GO:0005739">
    <property type="term" value="C:mitochondrion"/>
    <property type="evidence" value="ECO:0007669"/>
    <property type="project" value="TreeGrafter"/>
</dbReference>
<accession>A0A9W9R8S3</accession>
<dbReference type="GeneID" id="81444384"/>
<evidence type="ECO:0000256" key="1">
    <source>
        <dbReference type="SAM" id="MobiDB-lite"/>
    </source>
</evidence>
<feature type="compositionally biased region" description="Polar residues" evidence="1">
    <location>
        <begin position="1280"/>
        <end position="1296"/>
    </location>
</feature>
<dbReference type="OrthoDB" id="4369874at2759"/>
<dbReference type="GO" id="GO:0006897">
    <property type="term" value="P:endocytosis"/>
    <property type="evidence" value="ECO:0007669"/>
    <property type="project" value="TreeGrafter"/>
</dbReference>
<evidence type="ECO:0000259" key="2">
    <source>
        <dbReference type="Pfam" id="PF01031"/>
    </source>
</evidence>
<comment type="caution">
    <text evidence="3">The sequence shown here is derived from an EMBL/GenBank/DDBJ whole genome shotgun (WGS) entry which is preliminary data.</text>
</comment>
<reference evidence="3" key="1">
    <citation type="submission" date="2022-11" db="EMBL/GenBank/DDBJ databases">
        <authorList>
            <person name="Petersen C."/>
        </authorList>
    </citation>
    <scope>NUCLEOTIDE SEQUENCE</scope>
    <source>
        <strain evidence="3">IBT 29864</strain>
    </source>
</reference>
<dbReference type="GO" id="GO:0003924">
    <property type="term" value="F:GTPase activity"/>
    <property type="evidence" value="ECO:0007669"/>
    <property type="project" value="TreeGrafter"/>
</dbReference>
<dbReference type="GO" id="GO:0005874">
    <property type="term" value="C:microtubule"/>
    <property type="evidence" value="ECO:0007669"/>
    <property type="project" value="TreeGrafter"/>
</dbReference>
<dbReference type="InterPro" id="IPR022812">
    <property type="entry name" value="Dynamin"/>
</dbReference>
<keyword evidence="4" id="KW-1185">Reference proteome</keyword>
<dbReference type="InterPro" id="IPR000375">
    <property type="entry name" value="Dynamin_stalk"/>
</dbReference>
<protein>
    <recommendedName>
        <fullName evidence="2">Dynamin stalk domain-containing protein</fullName>
    </recommendedName>
</protein>
<dbReference type="Pfam" id="PF08310">
    <property type="entry name" value="LGFP"/>
    <property type="match status" value="1"/>
</dbReference>
<reference evidence="3" key="2">
    <citation type="journal article" date="2023" name="IMA Fungus">
        <title>Comparative genomic study of the Penicillium genus elucidates a diverse pangenome and 15 lateral gene transfer events.</title>
        <authorList>
            <person name="Petersen C."/>
            <person name="Sorensen T."/>
            <person name="Nielsen M.R."/>
            <person name="Sondergaard T.E."/>
            <person name="Sorensen J.L."/>
            <person name="Fitzpatrick D.A."/>
            <person name="Frisvad J.C."/>
            <person name="Nielsen K.L."/>
        </authorList>
    </citation>
    <scope>NUCLEOTIDE SEQUENCE</scope>
    <source>
        <strain evidence="3">IBT 29864</strain>
    </source>
</reference>
<dbReference type="GO" id="GO:0016020">
    <property type="term" value="C:membrane"/>
    <property type="evidence" value="ECO:0007669"/>
    <property type="project" value="TreeGrafter"/>
</dbReference>
<dbReference type="Pfam" id="PF01031">
    <property type="entry name" value="Dynamin_M"/>
    <property type="match status" value="1"/>
</dbReference>